<evidence type="ECO:0000259" key="4">
    <source>
        <dbReference type="PROSITE" id="PS51194"/>
    </source>
</evidence>
<accession>A0A1H2X495</accession>
<name>A0A1H2X495_THIRO</name>
<dbReference type="PROSITE" id="PS51194">
    <property type="entry name" value="HELICASE_CTER"/>
    <property type="match status" value="1"/>
</dbReference>
<dbReference type="SUPFAM" id="SSF52540">
    <property type="entry name" value="P-loop containing nucleoside triphosphate hydrolases"/>
    <property type="match status" value="2"/>
</dbReference>
<dbReference type="Gene3D" id="3.30.870.10">
    <property type="entry name" value="Endonuclease Chain A"/>
    <property type="match status" value="1"/>
</dbReference>
<dbReference type="Proteomes" id="UP000198816">
    <property type="component" value="Unassembled WGS sequence"/>
</dbReference>
<dbReference type="SMART" id="SM00487">
    <property type="entry name" value="DEXDc"/>
    <property type="match status" value="1"/>
</dbReference>
<sequence length="1290" mass="142472">MPDPGTAPRLRDYPWQLSYSTSSHATGGQPVDILHHFYIPVLSRAKSYDRVAGYFRSSSLAVASQGFSAFVAQGGNSRMVVGADMDADDVAAILAGDEVRLGACLNGALDQSEQWPEAEQRGVALLAWMVARGRLEIRVAFRVHAQTGAAIATDSPADGYVHEKWAVFRDAAGDRLYASGSFNESKTALVLNAENIDVHRDWTGGENRQRADDAESRFQRVWNNENPSLRVLTLPEAVRQRLIQLAGATERPLEVDGSSAIPLKVPPPSALERLRFALLRDGPRLPNGEYVGMVTAPVEPWPHQAVVAKRLIDTWPYSWLLCDEVGLGKTIEAGLAIRGLYLAGLVRRVLIAPPASLTPQWQREMATKFFLPFGRALTGVTTRHEYLLPVPEERSAKSLYEPDLAIVSNGLLARAGRRAELKSAEPFDIALVDEAHYARRKNATQGARAEPRYGNLYRTLDEVLRGQARCLLLATATPMQLDPVEVADLIRLTRRVGHFQLDPSLMNAYYGLLGKLVSDEGLDATEWSFLHRAVTAVAGQDPLLWRYVQGAVIDDFARFDMDAWLASGQSPMGGEDGVRRLAFAVAPLSRVMLRHTRPLLELYRSRGQLTANLARRVVLPLKPIAFTTQEQQAYDQLERYCLGLAGQLGKGTQGKKASFALGMILSFLRLRFASSLFAIRESLRRRREKVDAALKHLAQAEDLDMDELSLSDLLEGGEGDEEAVALLLKDRTADDLIWERNKLSEMLAGLRDLSGTSSKMQRLLEHLNKRRGAGGRINQTVVFTRFYDTLTDIVRRLRQADPHMLIGTYSGQGGSYVNPRTWRLTGVEREAIKHRFLNGEIDVLVCTDAAAEGLNLQTADLLVNFDLPWNPMKVEQRIGRIDRIGQTHATIFVSNLCYLGSAEEIVYGRLLARLSKAGGVVGTQQISMLPVTAEEFQELAARTLSEGVLAQRAEERARLAQRRTASMEIPPEDLYETYVRLAQGHPDEAPPIDLDAIWEALSTSVYLRDLGCTLHPDPAMRCIVLNNVPGVPDSKALTVSRKGYDEGIPGLEGTPGFATYGDPTFEALLAHLASFDLPECMRRLDAEVAGTDSRLVGYAVWDSAGNGEDPVRFVRSWRDLAGLLPDDTQPIDDASAAKALGRLSALTRPRSERPKAVGRIEAQNERCGRGQLALAHLVANRLMQARRKGGGADRFWHELASMEQAYADRDLIRIKPIPVKIARHFPAGLFEATLPQVGEDGYVDAPQILRACAFDAAARVADGLHLKKDDVVTDDMIARLEREIAKLMRP</sequence>
<dbReference type="Gene3D" id="3.40.50.10810">
    <property type="entry name" value="Tandem AAA-ATPase domain"/>
    <property type="match status" value="1"/>
</dbReference>
<dbReference type="STRING" id="1058.SAMN05421783_11011"/>
<dbReference type="RefSeq" id="WP_093031952.1">
    <property type="nucleotide sequence ID" value="NZ_FNNZ01000010.1"/>
</dbReference>
<dbReference type="GO" id="GO:0005524">
    <property type="term" value="F:ATP binding"/>
    <property type="evidence" value="ECO:0007669"/>
    <property type="project" value="InterPro"/>
</dbReference>
<dbReference type="InterPro" id="IPR038718">
    <property type="entry name" value="SNF2-like_sf"/>
</dbReference>
<gene>
    <name evidence="5" type="ORF">SAMN05421783_11011</name>
</gene>
<dbReference type="GO" id="GO:0004386">
    <property type="term" value="F:helicase activity"/>
    <property type="evidence" value="ECO:0007669"/>
    <property type="project" value="UniProtKB-KW"/>
</dbReference>
<dbReference type="PANTHER" id="PTHR45766">
    <property type="entry name" value="DNA ANNEALING HELICASE AND ENDONUCLEASE ZRANB3 FAMILY MEMBER"/>
    <property type="match status" value="1"/>
</dbReference>
<dbReference type="InterPro" id="IPR001650">
    <property type="entry name" value="Helicase_C-like"/>
</dbReference>
<dbReference type="GO" id="GO:0016787">
    <property type="term" value="F:hydrolase activity"/>
    <property type="evidence" value="ECO:0007669"/>
    <property type="project" value="UniProtKB-KW"/>
</dbReference>
<dbReference type="Gene3D" id="3.40.50.300">
    <property type="entry name" value="P-loop containing nucleotide triphosphate hydrolases"/>
    <property type="match status" value="1"/>
</dbReference>
<keyword evidence="2 5" id="KW-0067">ATP-binding</keyword>
<evidence type="ECO:0000313" key="6">
    <source>
        <dbReference type="Proteomes" id="UP000198816"/>
    </source>
</evidence>
<dbReference type="InterPro" id="IPR049730">
    <property type="entry name" value="SNF2/RAD54-like_C"/>
</dbReference>
<dbReference type="InterPro" id="IPR000330">
    <property type="entry name" value="SNF2_N"/>
</dbReference>
<reference evidence="6" key="1">
    <citation type="submission" date="2016-10" db="EMBL/GenBank/DDBJ databases">
        <authorList>
            <person name="Varghese N."/>
            <person name="Submissions S."/>
        </authorList>
    </citation>
    <scope>NUCLEOTIDE SEQUENCE [LARGE SCALE GENOMIC DNA]</scope>
    <source>
        <strain evidence="6">DSM 217</strain>
    </source>
</reference>
<keyword evidence="2 5" id="KW-0347">Helicase</keyword>
<dbReference type="InterPro" id="IPR027417">
    <property type="entry name" value="P-loop_NTPase"/>
</dbReference>
<dbReference type="Pfam" id="PF00271">
    <property type="entry name" value="Helicase_C"/>
    <property type="match status" value="1"/>
</dbReference>
<dbReference type="Pfam" id="PF00176">
    <property type="entry name" value="SNF2-rel_dom"/>
    <property type="match status" value="1"/>
</dbReference>
<dbReference type="SMART" id="SM00490">
    <property type="entry name" value="HELICc"/>
    <property type="match status" value="1"/>
</dbReference>
<dbReference type="EMBL" id="FNNZ01000010">
    <property type="protein sequence ID" value="SDW87733.1"/>
    <property type="molecule type" value="Genomic_DNA"/>
</dbReference>
<protein>
    <submittedName>
        <fullName evidence="5">Helicase conserved C-terminal domain-containing protein</fullName>
    </submittedName>
</protein>
<feature type="domain" description="Helicase C-terminal" evidence="4">
    <location>
        <begin position="759"/>
        <end position="937"/>
    </location>
</feature>
<evidence type="ECO:0000313" key="5">
    <source>
        <dbReference type="EMBL" id="SDW87733.1"/>
    </source>
</evidence>
<dbReference type="CDD" id="cd18793">
    <property type="entry name" value="SF2_C_SNF"/>
    <property type="match status" value="1"/>
</dbReference>
<keyword evidence="2 5" id="KW-0547">Nucleotide-binding</keyword>
<dbReference type="PROSITE" id="PS51192">
    <property type="entry name" value="HELICASE_ATP_BIND_1"/>
    <property type="match status" value="1"/>
</dbReference>
<dbReference type="InterPro" id="IPR014001">
    <property type="entry name" value="Helicase_ATP-bd"/>
</dbReference>
<dbReference type="CDD" id="cd09179">
    <property type="entry name" value="PLDc_N_DEXD_a"/>
    <property type="match status" value="1"/>
</dbReference>
<evidence type="ECO:0000256" key="2">
    <source>
        <dbReference type="ARBA" id="ARBA00022806"/>
    </source>
</evidence>
<feature type="domain" description="Helicase ATP-binding" evidence="3">
    <location>
        <begin position="320"/>
        <end position="496"/>
    </location>
</feature>
<proteinExistence type="predicted"/>
<evidence type="ECO:0000256" key="1">
    <source>
        <dbReference type="ARBA" id="ARBA00022801"/>
    </source>
</evidence>
<keyword evidence="1" id="KW-0378">Hydrolase</keyword>
<dbReference type="PANTHER" id="PTHR45766:SF6">
    <property type="entry name" value="SWI_SNF-RELATED MATRIX-ASSOCIATED ACTIN-DEPENDENT REGULATOR OF CHROMATIN SUBFAMILY A-LIKE PROTEIN 1"/>
    <property type="match status" value="1"/>
</dbReference>
<organism evidence="5 6">
    <name type="scientific">Thiocapsa roseopersicina</name>
    <dbReference type="NCBI Taxonomy" id="1058"/>
    <lineage>
        <taxon>Bacteria</taxon>
        <taxon>Pseudomonadati</taxon>
        <taxon>Pseudomonadota</taxon>
        <taxon>Gammaproteobacteria</taxon>
        <taxon>Chromatiales</taxon>
        <taxon>Chromatiaceae</taxon>
        <taxon>Thiocapsa</taxon>
    </lineage>
</organism>
<dbReference type="OrthoDB" id="9803459at2"/>
<keyword evidence="6" id="KW-1185">Reference proteome</keyword>
<evidence type="ECO:0000259" key="3">
    <source>
        <dbReference type="PROSITE" id="PS51192"/>
    </source>
</evidence>